<name>W0DPU2_9GAMM</name>
<evidence type="ECO:0000313" key="5">
    <source>
        <dbReference type="Proteomes" id="UP000005380"/>
    </source>
</evidence>
<keyword evidence="1" id="KW-0732">Signal</keyword>
<organism evidence="4 5">
    <name type="scientific">Thiomicrospira aerophila AL3</name>
    <dbReference type="NCBI Taxonomy" id="717772"/>
    <lineage>
        <taxon>Bacteria</taxon>
        <taxon>Pseudomonadati</taxon>
        <taxon>Pseudomonadota</taxon>
        <taxon>Gammaproteobacteria</taxon>
        <taxon>Thiotrichales</taxon>
        <taxon>Piscirickettsiaceae</taxon>
        <taxon>Thiomicrospira</taxon>
    </lineage>
</organism>
<dbReference type="InterPro" id="IPR007863">
    <property type="entry name" value="Peptidase_M16_C"/>
</dbReference>
<feature type="domain" description="Peptidase M16 N-terminal" evidence="2">
    <location>
        <begin position="49"/>
        <end position="190"/>
    </location>
</feature>
<dbReference type="RefSeq" id="WP_006459737.1">
    <property type="nucleotide sequence ID" value="NZ_CP007030.1"/>
</dbReference>
<dbReference type="GO" id="GO:0046872">
    <property type="term" value="F:metal ion binding"/>
    <property type="evidence" value="ECO:0007669"/>
    <property type="project" value="InterPro"/>
</dbReference>
<keyword evidence="5" id="KW-1185">Reference proteome</keyword>
<proteinExistence type="predicted"/>
<dbReference type="PANTHER" id="PTHR11851:SF224">
    <property type="entry name" value="PROCESSING PROTEASE"/>
    <property type="match status" value="1"/>
</dbReference>
<sequence length="446" mass="49601">MKNLTLNRLAIVFKSAAATLILSMSWPVFAQLDIQTWQTQQDVKVMFVATPELPMMDIELVFDAGSARDGTQPGLANFTGNMVGLATSQRNEQAIADGFNDLGAVFNSNVNRDMTSFSLRTLTREPLLTAALDLFAEVITDAEFPADIMQRDRVRLLQAMQQADEVAGQYARKVFWERLYQDHPYAHDVAGQQEVIEQLTPLDLDAFYRQFYVAQNAQIAIVGDLTRAQAEAIAQKLSERLGTGVKAPALAKPEPVTPGLEVVEFTANQTQYFAGQLGVERGHPDHYALFLGNHLLGGSGFASLLVEEVREKRGLVYSVFSFFAPMREAGPWMIGLSTANNQAQEADQVVKETLLGFLEDFDDQKFADIKQNLLGGWPMRFDTNSKILGYLTMIGFYDLPLDYLEAFPAAIAELEKADVLAAWRRHIHPDKLFTLMVGQPVLNDTP</sequence>
<dbReference type="InterPro" id="IPR011765">
    <property type="entry name" value="Pept_M16_N"/>
</dbReference>
<dbReference type="EMBL" id="CP007030">
    <property type="protein sequence ID" value="AHF00625.1"/>
    <property type="molecule type" value="Genomic_DNA"/>
</dbReference>
<dbReference type="Gene3D" id="3.30.830.10">
    <property type="entry name" value="Metalloenzyme, LuxS/M16 peptidase-like"/>
    <property type="match status" value="2"/>
</dbReference>
<feature type="domain" description="Peptidase M16 C-terminal" evidence="3">
    <location>
        <begin position="199"/>
        <end position="373"/>
    </location>
</feature>
<dbReference type="HOGENOM" id="CLU_009902_6_0_6"/>
<feature type="signal peptide" evidence="1">
    <location>
        <begin position="1"/>
        <end position="30"/>
    </location>
</feature>
<dbReference type="OrthoDB" id="9811314at2"/>
<dbReference type="Pfam" id="PF05193">
    <property type="entry name" value="Peptidase_M16_C"/>
    <property type="match status" value="1"/>
</dbReference>
<dbReference type="InterPro" id="IPR050361">
    <property type="entry name" value="MPP/UQCRC_Complex"/>
</dbReference>
<dbReference type="eggNOG" id="COG0612">
    <property type="taxonomic scope" value="Bacteria"/>
</dbReference>
<dbReference type="PANTHER" id="PTHR11851">
    <property type="entry name" value="METALLOPROTEASE"/>
    <property type="match status" value="1"/>
</dbReference>
<dbReference type="AlphaFoldDB" id="W0DPU2"/>
<dbReference type="Proteomes" id="UP000005380">
    <property type="component" value="Chromosome"/>
</dbReference>
<dbReference type="STRING" id="717772.THIAE_01570"/>
<accession>W0DPU2</accession>
<evidence type="ECO:0000256" key="1">
    <source>
        <dbReference type="SAM" id="SignalP"/>
    </source>
</evidence>
<dbReference type="SUPFAM" id="SSF63411">
    <property type="entry name" value="LuxS/MPP-like metallohydrolase"/>
    <property type="match status" value="2"/>
</dbReference>
<protein>
    <submittedName>
        <fullName evidence="4">Peptidase M16</fullName>
    </submittedName>
</protein>
<dbReference type="Pfam" id="PF00675">
    <property type="entry name" value="Peptidase_M16"/>
    <property type="match status" value="1"/>
</dbReference>
<evidence type="ECO:0000259" key="3">
    <source>
        <dbReference type="Pfam" id="PF05193"/>
    </source>
</evidence>
<dbReference type="KEGG" id="tao:THIAE_01570"/>
<reference evidence="4 5" key="1">
    <citation type="submission" date="2013-12" db="EMBL/GenBank/DDBJ databases">
        <authorList>
            <consortium name="DOE Joint Genome Institute"/>
            <person name="Kappler U."/>
            <person name="Huntemann M."/>
            <person name="Han J."/>
            <person name="Chen A."/>
            <person name="Kyrpides N."/>
            <person name="Mavromatis K."/>
            <person name="Markowitz V."/>
            <person name="Palaniappan K."/>
            <person name="Ivanova N."/>
            <person name="Schaumberg A."/>
            <person name="Pati A."/>
            <person name="Liolios K."/>
            <person name="Nordberg H.P."/>
            <person name="Cantor M.N."/>
            <person name="Hua S.X."/>
            <person name="Woyke T."/>
        </authorList>
    </citation>
    <scope>NUCLEOTIDE SEQUENCE [LARGE SCALE GENOMIC DNA]</scope>
    <source>
        <strain evidence="5">AL2</strain>
    </source>
</reference>
<dbReference type="InParanoid" id="W0DPU2"/>
<dbReference type="InterPro" id="IPR011249">
    <property type="entry name" value="Metalloenz_LuxS/M16"/>
</dbReference>
<evidence type="ECO:0000313" key="4">
    <source>
        <dbReference type="EMBL" id="AHF00625.1"/>
    </source>
</evidence>
<feature type="chain" id="PRO_5004786946" evidence="1">
    <location>
        <begin position="31"/>
        <end position="446"/>
    </location>
</feature>
<gene>
    <name evidence="4" type="ORF">THIAE_01570</name>
</gene>
<evidence type="ECO:0000259" key="2">
    <source>
        <dbReference type="Pfam" id="PF00675"/>
    </source>
</evidence>